<feature type="signal peptide" evidence="2">
    <location>
        <begin position="1"/>
        <end position="22"/>
    </location>
</feature>
<gene>
    <name evidence="3" type="ORF">DFR46_0551</name>
</gene>
<organism evidence="3 4">
    <name type="scientific">Parasphingopyxis lamellibrachiae</name>
    <dbReference type="NCBI Taxonomy" id="680125"/>
    <lineage>
        <taxon>Bacteria</taxon>
        <taxon>Pseudomonadati</taxon>
        <taxon>Pseudomonadota</taxon>
        <taxon>Alphaproteobacteria</taxon>
        <taxon>Sphingomonadales</taxon>
        <taxon>Sphingomonadaceae</taxon>
        <taxon>Parasphingopyxis</taxon>
    </lineage>
</organism>
<reference evidence="3 4" key="1">
    <citation type="submission" date="2018-07" db="EMBL/GenBank/DDBJ databases">
        <title>Genomic Encyclopedia of Type Strains, Phase IV (KMG-IV): sequencing the most valuable type-strain genomes for metagenomic binning, comparative biology and taxonomic classification.</title>
        <authorList>
            <person name="Goeker M."/>
        </authorList>
    </citation>
    <scope>NUCLEOTIDE SEQUENCE [LARGE SCALE GENOMIC DNA]</scope>
    <source>
        <strain evidence="3 4">DSM 26725</strain>
    </source>
</reference>
<proteinExistence type="predicted"/>
<feature type="chain" id="PRO_5017795246" evidence="2">
    <location>
        <begin position="23"/>
        <end position="440"/>
    </location>
</feature>
<accession>A0A3D9FEQ9</accession>
<comment type="caution">
    <text evidence="3">The sequence shown here is derived from an EMBL/GenBank/DDBJ whole genome shotgun (WGS) entry which is preliminary data.</text>
</comment>
<evidence type="ECO:0000256" key="2">
    <source>
        <dbReference type="SAM" id="SignalP"/>
    </source>
</evidence>
<name>A0A3D9FEQ9_9SPHN</name>
<feature type="repeat" description="TPR" evidence="1">
    <location>
        <begin position="137"/>
        <end position="170"/>
    </location>
</feature>
<dbReference type="Gene3D" id="1.25.40.10">
    <property type="entry name" value="Tetratricopeptide repeat domain"/>
    <property type="match status" value="2"/>
</dbReference>
<dbReference type="RefSeq" id="WP_162843379.1">
    <property type="nucleotide sequence ID" value="NZ_QRDP01000004.1"/>
</dbReference>
<keyword evidence="2" id="KW-0732">Signal</keyword>
<evidence type="ECO:0000313" key="3">
    <source>
        <dbReference type="EMBL" id="RED15556.1"/>
    </source>
</evidence>
<dbReference type="Pfam" id="PF13174">
    <property type="entry name" value="TPR_6"/>
    <property type="match status" value="1"/>
</dbReference>
<dbReference type="InterPro" id="IPR011990">
    <property type="entry name" value="TPR-like_helical_dom_sf"/>
</dbReference>
<dbReference type="InterPro" id="IPR019734">
    <property type="entry name" value="TPR_rpt"/>
</dbReference>
<dbReference type="Proteomes" id="UP000256310">
    <property type="component" value="Unassembled WGS sequence"/>
</dbReference>
<evidence type="ECO:0000313" key="4">
    <source>
        <dbReference type="Proteomes" id="UP000256310"/>
    </source>
</evidence>
<evidence type="ECO:0000256" key="1">
    <source>
        <dbReference type="PROSITE-ProRule" id="PRU00339"/>
    </source>
</evidence>
<protein>
    <submittedName>
        <fullName evidence="3">Tetratricopeptide repeat protein</fullName>
    </submittedName>
</protein>
<keyword evidence="1" id="KW-0802">TPR repeat</keyword>
<sequence length="440" mass="46073">MKRVSTTSLAAALIFGGSTVIAVAPVAALQEAEVAEEFNAGELSDGVRAAVVAAQTALEADAAEAGPADTAAIQAQLEAAIPLIQNEDDRFIIGQVMLQNAARIQQQGGTPESIQAVQLQALELSLASNRVPIASRASFWLAIANASASSGDDARAATAFQNVLRYDPSNGDALIRLADSQFGANDHATGYATASRAFQSLTEAGVEIPSSWHAVPFRAAYQTNDVPRVVEFGVAFLRSHPTAQNWNEVLRVFQTAGRLEDQANLDLLRLMRATNGLDVNSINEYVRLAALRGFPREAQVIYEGSVAGGAIPANQEIASEIAENIAGDRSGLAESETAARSSANGRVALNTADAYASYGETAKALELYQLALDKGGVDAGVVNLRRGATYYAAGQTDQARAAFEAVTGDRAPHAAFWLQWLDEQAGASSAPATAEPASAE</sequence>
<dbReference type="PROSITE" id="PS50005">
    <property type="entry name" value="TPR"/>
    <property type="match status" value="1"/>
</dbReference>
<dbReference type="EMBL" id="QRDP01000004">
    <property type="protein sequence ID" value="RED15556.1"/>
    <property type="molecule type" value="Genomic_DNA"/>
</dbReference>
<dbReference type="AlphaFoldDB" id="A0A3D9FEQ9"/>
<keyword evidence="4" id="KW-1185">Reference proteome</keyword>
<dbReference type="SUPFAM" id="SSF48452">
    <property type="entry name" value="TPR-like"/>
    <property type="match status" value="1"/>
</dbReference>